<dbReference type="EMBL" id="CM055740">
    <property type="protein sequence ID" value="KAJ8002907.1"/>
    <property type="molecule type" value="Genomic_DNA"/>
</dbReference>
<accession>A0ACC2GHA6</accession>
<name>A0ACC2GHA6_DALPE</name>
<organism evidence="1 2">
    <name type="scientific">Dallia pectoralis</name>
    <name type="common">Alaska blackfish</name>
    <dbReference type="NCBI Taxonomy" id="75939"/>
    <lineage>
        <taxon>Eukaryota</taxon>
        <taxon>Metazoa</taxon>
        <taxon>Chordata</taxon>
        <taxon>Craniata</taxon>
        <taxon>Vertebrata</taxon>
        <taxon>Euteleostomi</taxon>
        <taxon>Actinopterygii</taxon>
        <taxon>Neopterygii</taxon>
        <taxon>Teleostei</taxon>
        <taxon>Protacanthopterygii</taxon>
        <taxon>Esociformes</taxon>
        <taxon>Umbridae</taxon>
        <taxon>Dallia</taxon>
    </lineage>
</organism>
<evidence type="ECO:0000313" key="1">
    <source>
        <dbReference type="EMBL" id="KAJ8002907.1"/>
    </source>
</evidence>
<dbReference type="Proteomes" id="UP001157502">
    <property type="component" value="Chromosome 13"/>
</dbReference>
<comment type="caution">
    <text evidence="1">The sequence shown here is derived from an EMBL/GenBank/DDBJ whole genome shotgun (WGS) entry which is preliminary data.</text>
</comment>
<evidence type="ECO:0000313" key="2">
    <source>
        <dbReference type="Proteomes" id="UP001157502"/>
    </source>
</evidence>
<gene>
    <name evidence="1" type="ORF">DPEC_G00163830</name>
</gene>
<sequence length="111" mass="13071">MQLSEELGSTQLTAKRLHLWRIQNQMTLKASHDAVMIKMDELTVQLKEEQLRSLDLERQLQANSFSQRRTEELQERIVDLEKERQLLKKNCDKLVNSVFEVSQEQKVESSS</sequence>
<keyword evidence="2" id="KW-1185">Reference proteome</keyword>
<protein>
    <submittedName>
        <fullName evidence="1">Uncharacterized protein</fullName>
    </submittedName>
</protein>
<reference evidence="1" key="1">
    <citation type="submission" date="2021-05" db="EMBL/GenBank/DDBJ databases">
        <authorList>
            <person name="Pan Q."/>
            <person name="Jouanno E."/>
            <person name="Zahm M."/>
            <person name="Klopp C."/>
            <person name="Cabau C."/>
            <person name="Louis A."/>
            <person name="Berthelot C."/>
            <person name="Parey E."/>
            <person name="Roest Crollius H."/>
            <person name="Montfort J."/>
            <person name="Robinson-Rechavi M."/>
            <person name="Bouchez O."/>
            <person name="Lampietro C."/>
            <person name="Lopez Roques C."/>
            <person name="Donnadieu C."/>
            <person name="Postlethwait J."/>
            <person name="Bobe J."/>
            <person name="Dillon D."/>
            <person name="Chandos A."/>
            <person name="von Hippel F."/>
            <person name="Guiguen Y."/>
        </authorList>
    </citation>
    <scope>NUCLEOTIDE SEQUENCE</scope>
    <source>
        <strain evidence="1">YG-Jan2019</strain>
    </source>
</reference>
<proteinExistence type="predicted"/>